<evidence type="ECO:0000256" key="6">
    <source>
        <dbReference type="ARBA" id="ARBA00022737"/>
    </source>
</evidence>
<dbReference type="EMBL" id="CAJPWZ010000224">
    <property type="protein sequence ID" value="CAG2188378.1"/>
    <property type="molecule type" value="Genomic_DNA"/>
</dbReference>
<accession>A0A8S3PZJ5</accession>
<keyword evidence="6" id="KW-0677">Repeat</keyword>
<feature type="domain" description="CAP-Gly" evidence="9">
    <location>
        <begin position="62"/>
        <end position="106"/>
    </location>
</feature>
<evidence type="ECO:0000256" key="1">
    <source>
        <dbReference type="ARBA" id="ARBA00004496"/>
    </source>
</evidence>
<dbReference type="InterPro" id="IPR000938">
    <property type="entry name" value="CAP-Gly_domain"/>
</dbReference>
<evidence type="ECO:0000256" key="7">
    <source>
        <dbReference type="ARBA" id="ARBA00023186"/>
    </source>
</evidence>
<dbReference type="InterPro" id="IPR036859">
    <property type="entry name" value="CAP-Gly_dom_sf"/>
</dbReference>
<dbReference type="PANTHER" id="PTHR18849:SF0">
    <property type="entry name" value="CILIA- AND FLAGELLA-ASSOCIATED PROTEIN 410-RELATED"/>
    <property type="match status" value="1"/>
</dbReference>
<dbReference type="SUPFAM" id="SSF54236">
    <property type="entry name" value="Ubiquitin-like"/>
    <property type="match status" value="1"/>
</dbReference>
<dbReference type="InterPro" id="IPR029071">
    <property type="entry name" value="Ubiquitin-like_domsf"/>
</dbReference>
<name>A0A8S3PZJ5_MYTED</name>
<proteinExistence type="inferred from homology"/>
<comment type="similarity">
    <text evidence="2">Belongs to the TBCE family.</text>
</comment>
<evidence type="ECO:0000256" key="2">
    <source>
        <dbReference type="ARBA" id="ARBA00006286"/>
    </source>
</evidence>
<dbReference type="Gene3D" id="3.80.10.10">
    <property type="entry name" value="Ribonuclease Inhibitor"/>
    <property type="match status" value="2"/>
</dbReference>
<sequence>MATSLKLSDFTLLSFYITEDNFPLLTNNTNKMRDVVRNDGSVIGLYHRVDHEGFKGSVKFIGTLPDTTGSWYGVEWDDPSRGKHDGSYKGKQYFHTSSSTGGSFIRPKKVDGGYSCFLAINDRYGKTNEAHAGVIIEDLFVVDGHKKQTKVEMVGAEKVNKKQSKLDQLQEVVLRGMSVYGVGPHGSELRQHTPNIEELDISATLVSSWLCVSQITECLPKLKSLNVSDNVLPIIPGADEDMPCFSTVEILYINRMHYTWKQILQTCKMFPALKQLHCCFNSVEKLCLPSSLEQLTLLNLESNKVPSWDNVLQLAGLSRLDTLILNDNKIENIYFPDVPPGDTTSCFPCLKSLSVNYNKISEWKSINELNKLQQLEEIRIVHNPIMDLATPETVRQMLVAKISTLKMCNRTEVFEDERKGAEIDYLKRFGPHWLKAGGHQEKDKDQTSAEFLQEHPRFKQFLNKYGAPETSEMEQKSKTLKDNLISVKIRNPDQPDQRVITKKLPVTMVIQKVKTLIQRLYKVGADEVTLSYISKKMPDQEIPFDNDLRQISFYSVENDDEILVRW</sequence>
<keyword evidence="5" id="KW-0433">Leucine-rich repeat</keyword>
<protein>
    <recommendedName>
        <fullName evidence="3">Tubulin-specific chaperone E</fullName>
    </recommendedName>
    <alternativeName>
        <fullName evidence="8">Tubulin-folding cofactor E</fullName>
    </alternativeName>
</protein>
<reference evidence="10" key="1">
    <citation type="submission" date="2021-03" db="EMBL/GenBank/DDBJ databases">
        <authorList>
            <person name="Bekaert M."/>
        </authorList>
    </citation>
    <scope>NUCLEOTIDE SEQUENCE</scope>
</reference>
<dbReference type="InterPro" id="IPR032675">
    <property type="entry name" value="LRR_dom_sf"/>
</dbReference>
<dbReference type="Proteomes" id="UP000683360">
    <property type="component" value="Unassembled WGS sequence"/>
</dbReference>
<evidence type="ECO:0000256" key="3">
    <source>
        <dbReference type="ARBA" id="ARBA00015004"/>
    </source>
</evidence>
<keyword evidence="7" id="KW-0143">Chaperone</keyword>
<dbReference type="CDD" id="cd17044">
    <property type="entry name" value="Ubl_TBCE"/>
    <property type="match status" value="1"/>
</dbReference>
<dbReference type="GO" id="GO:0005737">
    <property type="term" value="C:cytoplasm"/>
    <property type="evidence" value="ECO:0007669"/>
    <property type="project" value="UniProtKB-SubCell"/>
</dbReference>
<comment type="caution">
    <text evidence="10">The sequence shown here is derived from an EMBL/GenBank/DDBJ whole genome shotgun (WGS) entry which is preliminary data.</text>
</comment>
<comment type="subcellular location">
    <subcellularLocation>
        <location evidence="1">Cytoplasm</location>
    </subcellularLocation>
</comment>
<dbReference type="SUPFAM" id="SSF52058">
    <property type="entry name" value="L domain-like"/>
    <property type="match status" value="1"/>
</dbReference>
<dbReference type="SMART" id="SM01052">
    <property type="entry name" value="CAP_GLY"/>
    <property type="match status" value="1"/>
</dbReference>
<organism evidence="10 11">
    <name type="scientific">Mytilus edulis</name>
    <name type="common">Blue mussel</name>
    <dbReference type="NCBI Taxonomy" id="6550"/>
    <lineage>
        <taxon>Eukaryota</taxon>
        <taxon>Metazoa</taxon>
        <taxon>Spiralia</taxon>
        <taxon>Lophotrochozoa</taxon>
        <taxon>Mollusca</taxon>
        <taxon>Bivalvia</taxon>
        <taxon>Autobranchia</taxon>
        <taxon>Pteriomorphia</taxon>
        <taxon>Mytilida</taxon>
        <taxon>Mytiloidea</taxon>
        <taxon>Mytilidae</taxon>
        <taxon>Mytilinae</taxon>
        <taxon>Mytilus</taxon>
    </lineage>
</organism>
<dbReference type="PROSITE" id="PS00845">
    <property type="entry name" value="CAP_GLY_1"/>
    <property type="match status" value="1"/>
</dbReference>
<dbReference type="SUPFAM" id="SSF74924">
    <property type="entry name" value="Cap-Gly domain"/>
    <property type="match status" value="1"/>
</dbReference>
<dbReference type="InterPro" id="IPR044079">
    <property type="entry name" value="Ubl_TBCE"/>
</dbReference>
<keyword evidence="11" id="KW-1185">Reference proteome</keyword>
<gene>
    <name evidence="10" type="ORF">MEDL_3809</name>
</gene>
<evidence type="ECO:0000256" key="4">
    <source>
        <dbReference type="ARBA" id="ARBA00022490"/>
    </source>
</evidence>
<dbReference type="AlphaFoldDB" id="A0A8S3PZJ5"/>
<dbReference type="Pfam" id="PF14580">
    <property type="entry name" value="LRR_9"/>
    <property type="match status" value="1"/>
</dbReference>
<evidence type="ECO:0000259" key="9">
    <source>
        <dbReference type="PROSITE" id="PS50245"/>
    </source>
</evidence>
<dbReference type="Pfam" id="PF01302">
    <property type="entry name" value="CAP_GLY"/>
    <property type="match status" value="1"/>
</dbReference>
<dbReference type="Gene3D" id="3.10.20.90">
    <property type="entry name" value="Phosphatidylinositol 3-kinase Catalytic Subunit, Chain A, domain 1"/>
    <property type="match status" value="1"/>
</dbReference>
<dbReference type="OrthoDB" id="5273213at2759"/>
<dbReference type="Gene3D" id="2.30.30.190">
    <property type="entry name" value="CAP Gly-rich-like domain"/>
    <property type="match status" value="1"/>
</dbReference>
<evidence type="ECO:0000256" key="8">
    <source>
        <dbReference type="ARBA" id="ARBA00030180"/>
    </source>
</evidence>
<dbReference type="PROSITE" id="PS50245">
    <property type="entry name" value="CAP_GLY_2"/>
    <property type="match status" value="1"/>
</dbReference>
<evidence type="ECO:0000313" key="10">
    <source>
        <dbReference type="EMBL" id="CAG2188378.1"/>
    </source>
</evidence>
<keyword evidence="4" id="KW-0963">Cytoplasm</keyword>
<dbReference type="PANTHER" id="PTHR18849">
    <property type="entry name" value="LEUCINE RICH REPEAT PROTEIN"/>
    <property type="match status" value="1"/>
</dbReference>
<evidence type="ECO:0000313" key="11">
    <source>
        <dbReference type="Proteomes" id="UP000683360"/>
    </source>
</evidence>
<evidence type="ECO:0000256" key="5">
    <source>
        <dbReference type="ARBA" id="ARBA00022614"/>
    </source>
</evidence>